<dbReference type="InterPro" id="IPR029068">
    <property type="entry name" value="Glyas_Bleomycin-R_OHBP_Dase"/>
</dbReference>
<feature type="domain" description="VOC" evidence="1">
    <location>
        <begin position="137"/>
        <end position="258"/>
    </location>
</feature>
<gene>
    <name evidence="2" type="ORF">OKJ48_43710</name>
</gene>
<accession>A0ABU6CSZ0</accession>
<dbReference type="SUPFAM" id="SSF54593">
    <property type="entry name" value="Glyoxalase/Bleomycin resistance protein/Dihydroxybiphenyl dioxygenase"/>
    <property type="match status" value="2"/>
</dbReference>
<sequence length="263" mass="27486">MITTDFVNGAPNWLDLSTPDLDGSIAFYGGVFGWQFRAGGPETGGYGMFRLEDKTVAGAMTVTADQGTPGWTVYFRSTDAESVAKAAEQAGGTVFLQPMDVLDQGRMAILADPGGAAFGIWQPGEHKGFGHVTQDGGLNWVELYAPDVSAAKAFYGSVFGWSTFDVEFPGGSYTTVNPAGADEDAMFGGIVPLDVDPAEAQAGAHWTPYIHVPDVDAAADAARRLGGTVRTAPVDLPGVGRIAKLSDQFGAGFAVIKGNPDQQ</sequence>
<dbReference type="EMBL" id="JAOZYB010000375">
    <property type="protein sequence ID" value="MEB3967096.1"/>
    <property type="molecule type" value="Genomic_DNA"/>
</dbReference>
<protein>
    <submittedName>
        <fullName evidence="2">VOC family protein</fullName>
    </submittedName>
</protein>
<evidence type="ECO:0000313" key="2">
    <source>
        <dbReference type="EMBL" id="MEB3967096.1"/>
    </source>
</evidence>
<name>A0ABU6CSZ0_9ACTN</name>
<evidence type="ECO:0000313" key="3">
    <source>
        <dbReference type="Proteomes" id="UP001352223"/>
    </source>
</evidence>
<dbReference type="InterPro" id="IPR037523">
    <property type="entry name" value="VOC_core"/>
</dbReference>
<evidence type="ECO:0000259" key="1">
    <source>
        <dbReference type="PROSITE" id="PS51819"/>
    </source>
</evidence>
<dbReference type="InterPro" id="IPR004360">
    <property type="entry name" value="Glyas_Fos-R_dOase_dom"/>
</dbReference>
<dbReference type="RefSeq" id="WP_324777034.1">
    <property type="nucleotide sequence ID" value="NZ_BAAATS010000006.1"/>
</dbReference>
<dbReference type="PANTHER" id="PTHR33993">
    <property type="entry name" value="GLYOXALASE-RELATED"/>
    <property type="match status" value="1"/>
</dbReference>
<feature type="domain" description="VOC" evidence="1">
    <location>
        <begin position="10"/>
        <end position="123"/>
    </location>
</feature>
<reference evidence="2 3" key="1">
    <citation type="submission" date="2022-10" db="EMBL/GenBank/DDBJ databases">
        <authorList>
            <person name="Xie J."/>
            <person name="Shen N."/>
        </authorList>
    </citation>
    <scope>NUCLEOTIDE SEQUENCE [LARGE SCALE GENOMIC DNA]</scope>
    <source>
        <strain evidence="2 3">DSM 41681</strain>
    </source>
</reference>
<dbReference type="InterPro" id="IPR052164">
    <property type="entry name" value="Anthracycline_SecMetBiosynth"/>
</dbReference>
<organism evidence="2 3">
    <name type="scientific">Streptomyces kunmingensis</name>
    <dbReference type="NCBI Taxonomy" id="68225"/>
    <lineage>
        <taxon>Bacteria</taxon>
        <taxon>Bacillati</taxon>
        <taxon>Actinomycetota</taxon>
        <taxon>Actinomycetes</taxon>
        <taxon>Kitasatosporales</taxon>
        <taxon>Streptomycetaceae</taxon>
        <taxon>Streptomyces</taxon>
    </lineage>
</organism>
<comment type="caution">
    <text evidence="2">The sequence shown here is derived from an EMBL/GenBank/DDBJ whole genome shotgun (WGS) entry which is preliminary data.</text>
</comment>
<dbReference type="Proteomes" id="UP001352223">
    <property type="component" value="Unassembled WGS sequence"/>
</dbReference>
<dbReference type="PANTHER" id="PTHR33993:SF10">
    <property type="entry name" value="CONSERVED PROTEIN"/>
    <property type="match status" value="1"/>
</dbReference>
<proteinExistence type="predicted"/>
<dbReference type="PROSITE" id="PS51819">
    <property type="entry name" value="VOC"/>
    <property type="match status" value="2"/>
</dbReference>
<keyword evidence="3" id="KW-1185">Reference proteome</keyword>
<dbReference type="CDD" id="cd07247">
    <property type="entry name" value="SgaA_N_like"/>
    <property type="match status" value="2"/>
</dbReference>
<dbReference type="Gene3D" id="3.10.180.10">
    <property type="entry name" value="2,3-Dihydroxybiphenyl 1,2-Dioxygenase, domain 1"/>
    <property type="match status" value="2"/>
</dbReference>
<dbReference type="Pfam" id="PF00903">
    <property type="entry name" value="Glyoxalase"/>
    <property type="match status" value="2"/>
</dbReference>